<name>A0A1I2BJZ2_9ACTN</name>
<keyword evidence="3" id="KW-0418">Kinase</keyword>
<comment type="similarity">
    <text evidence="1">Belongs to the ROK (NagC/XylR) family.</text>
</comment>
<dbReference type="InterPro" id="IPR043129">
    <property type="entry name" value="ATPase_NBD"/>
</dbReference>
<dbReference type="OrthoDB" id="3189808at2"/>
<evidence type="ECO:0000313" key="4">
    <source>
        <dbReference type="Proteomes" id="UP000198589"/>
    </source>
</evidence>
<dbReference type="PANTHER" id="PTHR18964:SF149">
    <property type="entry name" value="BIFUNCTIONAL UDP-N-ACETYLGLUCOSAMINE 2-EPIMERASE_N-ACETYLMANNOSAMINE KINASE"/>
    <property type="match status" value="1"/>
</dbReference>
<dbReference type="Gene3D" id="1.10.10.10">
    <property type="entry name" value="Winged helix-like DNA-binding domain superfamily/Winged helix DNA-binding domain"/>
    <property type="match status" value="1"/>
</dbReference>
<dbReference type="InterPro" id="IPR036388">
    <property type="entry name" value="WH-like_DNA-bd_sf"/>
</dbReference>
<organism evidence="3 4">
    <name type="scientific">Blastococcus tunisiensis</name>
    <dbReference type="NCBI Taxonomy" id="1798228"/>
    <lineage>
        <taxon>Bacteria</taxon>
        <taxon>Bacillati</taxon>
        <taxon>Actinomycetota</taxon>
        <taxon>Actinomycetes</taxon>
        <taxon>Geodermatophilales</taxon>
        <taxon>Geodermatophilaceae</taxon>
        <taxon>Blastococcus</taxon>
    </lineage>
</organism>
<keyword evidence="3" id="KW-0808">Transferase</keyword>
<dbReference type="Gene3D" id="3.30.420.40">
    <property type="match status" value="2"/>
</dbReference>
<keyword evidence="4" id="KW-1185">Reference proteome</keyword>
<dbReference type="SUPFAM" id="SSF53067">
    <property type="entry name" value="Actin-like ATPase domain"/>
    <property type="match status" value="1"/>
</dbReference>
<sequence>MFEDRRLYDGAAGRQTPADQATVRRSNLGLVLRHLRDAGPRSRARIAQDTGLNKATVSSLVAELADRRLVTTGDVDRAGSVGRPGLTVHLDGRGVCGIGVELNVDYIAILVLDLRGEVLVERRVPLDVHDLGAEATLDEVARLVGKGQAAAAERGAVPVGVTVAVPGLVRSADGVATYAPNIGWHDVPVLDGLRARVDFDGAIRVENDANLSAIAEWAMGPEARTPDLVYLTGEVGVGGGLIVDGRLLRGAGGLSGEVGHTALGDPELVCGCGRRGCWETVVGLTALLRAAADPDDPVHDPNRDLETRLAEIAARADAGDRRTLDALQQVGTELGSGAAVLINVFNPQVVLLGGYFAVLGRFLTEPMAAELRARVFGPDLAGARIVLSTLGFTAAVRGGAHVALESVFDDPTLVPATGGDGASPAIGS</sequence>
<evidence type="ECO:0000256" key="1">
    <source>
        <dbReference type="ARBA" id="ARBA00006479"/>
    </source>
</evidence>
<dbReference type="GO" id="GO:0016301">
    <property type="term" value="F:kinase activity"/>
    <property type="evidence" value="ECO:0007669"/>
    <property type="project" value="UniProtKB-KW"/>
</dbReference>
<dbReference type="AlphaFoldDB" id="A0A1I2BJZ2"/>
<dbReference type="InterPro" id="IPR036390">
    <property type="entry name" value="WH_DNA-bd_sf"/>
</dbReference>
<dbReference type="GO" id="GO:0006355">
    <property type="term" value="P:regulation of DNA-templated transcription"/>
    <property type="evidence" value="ECO:0007669"/>
    <property type="project" value="InterPro"/>
</dbReference>
<evidence type="ECO:0000313" key="3">
    <source>
        <dbReference type="EMBL" id="SFE56524.1"/>
    </source>
</evidence>
<reference evidence="4" key="1">
    <citation type="submission" date="2016-10" db="EMBL/GenBank/DDBJ databases">
        <authorList>
            <person name="Varghese N."/>
            <person name="Submissions S."/>
        </authorList>
    </citation>
    <scope>NUCLEOTIDE SEQUENCE [LARGE SCALE GENOMIC DNA]</scope>
    <source>
        <strain evidence="4">DSM 46838</strain>
    </source>
</reference>
<dbReference type="InterPro" id="IPR005471">
    <property type="entry name" value="Tscrpt_reg_IclR_N"/>
</dbReference>
<dbReference type="GO" id="GO:0003677">
    <property type="term" value="F:DNA binding"/>
    <property type="evidence" value="ECO:0007669"/>
    <property type="project" value="InterPro"/>
</dbReference>
<dbReference type="Pfam" id="PF00480">
    <property type="entry name" value="ROK"/>
    <property type="match status" value="1"/>
</dbReference>
<gene>
    <name evidence="3" type="ORF">SAMN05216574_104187</name>
</gene>
<feature type="domain" description="HTH iclR-type" evidence="2">
    <location>
        <begin position="31"/>
        <end position="71"/>
    </location>
</feature>
<accession>A0A1I2BJZ2</accession>
<dbReference type="RefSeq" id="WP_092196080.1">
    <property type="nucleotide sequence ID" value="NZ_FOND01000004.1"/>
</dbReference>
<dbReference type="PANTHER" id="PTHR18964">
    <property type="entry name" value="ROK (REPRESSOR, ORF, KINASE) FAMILY"/>
    <property type="match status" value="1"/>
</dbReference>
<dbReference type="EMBL" id="FOND01000004">
    <property type="protein sequence ID" value="SFE56524.1"/>
    <property type="molecule type" value="Genomic_DNA"/>
</dbReference>
<dbReference type="Proteomes" id="UP000198589">
    <property type="component" value="Unassembled WGS sequence"/>
</dbReference>
<protein>
    <submittedName>
        <fullName evidence="3">Sugar kinase of the NBD/HSP70 family, may contain an N-terminal HTH domain</fullName>
    </submittedName>
</protein>
<evidence type="ECO:0000259" key="2">
    <source>
        <dbReference type="Pfam" id="PF09339"/>
    </source>
</evidence>
<proteinExistence type="inferred from homology"/>
<dbReference type="SUPFAM" id="SSF46785">
    <property type="entry name" value="Winged helix' DNA-binding domain"/>
    <property type="match status" value="1"/>
</dbReference>
<dbReference type="InterPro" id="IPR000600">
    <property type="entry name" value="ROK"/>
</dbReference>
<dbReference type="Pfam" id="PF09339">
    <property type="entry name" value="HTH_IclR"/>
    <property type="match status" value="1"/>
</dbReference>
<dbReference type="CDD" id="cd24076">
    <property type="entry name" value="ASKHA_ATPase_ROK_BsXylR-like"/>
    <property type="match status" value="1"/>
</dbReference>
<dbReference type="STRING" id="1798228.SAMN05216574_104187"/>